<evidence type="ECO:0000313" key="9">
    <source>
        <dbReference type="Proteomes" id="UP000030759"/>
    </source>
</evidence>
<dbReference type="InterPro" id="IPR052208">
    <property type="entry name" value="DmX-like/RAVE_component"/>
</dbReference>
<organism evidence="8 9">
    <name type="scientific">Cricetulus griseus</name>
    <name type="common">Chinese hamster</name>
    <name type="synonym">Cricetulus barabensis griseus</name>
    <dbReference type="NCBI Taxonomy" id="10029"/>
    <lineage>
        <taxon>Eukaryota</taxon>
        <taxon>Metazoa</taxon>
        <taxon>Chordata</taxon>
        <taxon>Craniata</taxon>
        <taxon>Vertebrata</taxon>
        <taxon>Euteleostomi</taxon>
        <taxon>Mammalia</taxon>
        <taxon>Eutheria</taxon>
        <taxon>Euarchontoglires</taxon>
        <taxon>Glires</taxon>
        <taxon>Rodentia</taxon>
        <taxon>Myomorpha</taxon>
        <taxon>Muroidea</taxon>
        <taxon>Cricetidae</taxon>
        <taxon>Cricetinae</taxon>
        <taxon>Cricetulus</taxon>
    </lineage>
</organism>
<dbReference type="FunFam" id="2.130.10.10:FF:000150">
    <property type="entry name" value="Dmx-like 2, isoform CRA_c"/>
    <property type="match status" value="1"/>
</dbReference>
<accession>A0A061IA54</accession>
<feature type="coiled-coil region" evidence="5">
    <location>
        <begin position="2112"/>
        <end position="2139"/>
    </location>
</feature>
<protein>
    <submittedName>
        <fullName evidence="8">DmX-like protein 2 isoform 2</fullName>
    </submittedName>
</protein>
<name>A0A061IA54_CRIGR</name>
<feature type="repeat" description="WD" evidence="4">
    <location>
        <begin position="2849"/>
        <end position="2890"/>
    </location>
</feature>
<evidence type="ECO:0000256" key="2">
    <source>
        <dbReference type="ARBA" id="ARBA00022574"/>
    </source>
</evidence>
<reference evidence="9" key="1">
    <citation type="journal article" date="2013" name="Nat. Biotechnol.">
        <title>Chinese hamster genome sequenced from sorted chromosomes.</title>
        <authorList>
            <person name="Brinkrolf K."/>
            <person name="Rupp O."/>
            <person name="Laux H."/>
            <person name="Kollin F."/>
            <person name="Ernst W."/>
            <person name="Linke B."/>
            <person name="Kofler R."/>
            <person name="Romand S."/>
            <person name="Hesse F."/>
            <person name="Budach W.E."/>
            <person name="Galosy S."/>
            <person name="Muller D."/>
            <person name="Noll T."/>
            <person name="Wienberg J."/>
            <person name="Jostock T."/>
            <person name="Leonard M."/>
            <person name="Grillari J."/>
            <person name="Tauch A."/>
            <person name="Goesmann A."/>
            <person name="Helk B."/>
            <person name="Mott J.E."/>
            <person name="Puhler A."/>
            <person name="Borth N."/>
        </authorList>
    </citation>
    <scope>NUCLEOTIDE SEQUENCE [LARGE SCALE GENOMIC DNA]</scope>
    <source>
        <strain evidence="9">17A/GY</strain>
    </source>
</reference>
<dbReference type="FunFam" id="2.130.10.10:FF:000254">
    <property type="entry name" value="dmX-like protein 2 isoform X2"/>
    <property type="match status" value="1"/>
</dbReference>
<proteinExistence type="predicted"/>
<dbReference type="InterPro" id="IPR001680">
    <property type="entry name" value="WD40_rpt"/>
</dbReference>
<dbReference type="GO" id="GO:0043291">
    <property type="term" value="C:RAVE complex"/>
    <property type="evidence" value="ECO:0007669"/>
    <property type="project" value="TreeGrafter"/>
</dbReference>
<feature type="compositionally biased region" description="Basic and acidic residues" evidence="6">
    <location>
        <begin position="1991"/>
        <end position="2004"/>
    </location>
</feature>
<feature type="region of interest" description="Disordered" evidence="6">
    <location>
        <begin position="1915"/>
        <end position="1942"/>
    </location>
</feature>
<keyword evidence="5" id="KW-0175">Coiled coil</keyword>
<evidence type="ECO:0000259" key="7">
    <source>
        <dbReference type="Pfam" id="PF12234"/>
    </source>
</evidence>
<feature type="domain" description="RAVE complex protein Rav1 C-terminal" evidence="7">
    <location>
        <begin position="1485"/>
        <end position="1895"/>
    </location>
</feature>
<dbReference type="Pfam" id="PF00400">
    <property type="entry name" value="WD40"/>
    <property type="match status" value="2"/>
</dbReference>
<feature type="region of interest" description="Disordered" evidence="6">
    <location>
        <begin position="930"/>
        <end position="949"/>
    </location>
</feature>
<dbReference type="Pfam" id="PF12234">
    <property type="entry name" value="Rav1p_C"/>
    <property type="match status" value="2"/>
</dbReference>
<dbReference type="PROSITE" id="PS50294">
    <property type="entry name" value="WD_REPEATS_REGION"/>
    <property type="match status" value="1"/>
</dbReference>
<evidence type="ECO:0000256" key="4">
    <source>
        <dbReference type="PROSITE-ProRule" id="PRU00221"/>
    </source>
</evidence>
<keyword evidence="3" id="KW-0677">Repeat</keyword>
<dbReference type="PROSITE" id="PS50082">
    <property type="entry name" value="WD_REPEATS_2"/>
    <property type="match status" value="2"/>
</dbReference>
<dbReference type="SUPFAM" id="SSF50978">
    <property type="entry name" value="WD40 repeat-like"/>
    <property type="match status" value="2"/>
</dbReference>
<evidence type="ECO:0000256" key="5">
    <source>
        <dbReference type="SAM" id="Coils"/>
    </source>
</evidence>
<evidence type="ECO:0000256" key="3">
    <source>
        <dbReference type="ARBA" id="ARBA00022737"/>
    </source>
</evidence>
<dbReference type="Proteomes" id="UP000030759">
    <property type="component" value="Unassembled WGS sequence"/>
</dbReference>
<evidence type="ECO:0000256" key="1">
    <source>
        <dbReference type="ARBA" id="ARBA00022553"/>
    </source>
</evidence>
<feature type="repeat" description="WD" evidence="4">
    <location>
        <begin position="2891"/>
        <end position="2932"/>
    </location>
</feature>
<dbReference type="InterPro" id="IPR015943">
    <property type="entry name" value="WD40/YVTN_repeat-like_dom_sf"/>
</dbReference>
<feature type="region of interest" description="Disordered" evidence="6">
    <location>
        <begin position="409"/>
        <end position="474"/>
    </location>
</feature>
<dbReference type="InterPro" id="IPR022033">
    <property type="entry name" value="Rav1p_C"/>
</dbReference>
<evidence type="ECO:0000256" key="6">
    <source>
        <dbReference type="SAM" id="MobiDB-lite"/>
    </source>
</evidence>
<dbReference type="InterPro" id="IPR036322">
    <property type="entry name" value="WD40_repeat_dom_sf"/>
</dbReference>
<feature type="domain" description="RAVE complex protein Rav1 C-terminal" evidence="7">
    <location>
        <begin position="1136"/>
        <end position="1369"/>
    </location>
</feature>
<dbReference type="PANTHER" id="PTHR13950">
    <property type="entry name" value="RABCONNECTIN-RELATED"/>
    <property type="match status" value="1"/>
</dbReference>
<evidence type="ECO:0000313" key="8">
    <source>
        <dbReference type="EMBL" id="ERE76035.1"/>
    </source>
</evidence>
<feature type="compositionally biased region" description="Basic and acidic residues" evidence="6">
    <location>
        <begin position="1915"/>
        <end position="1924"/>
    </location>
</feature>
<dbReference type="PANTHER" id="PTHR13950:SF13">
    <property type="entry name" value="DMX-LIKE PROTEIN 2"/>
    <property type="match status" value="1"/>
</dbReference>
<feature type="region of interest" description="Disordered" evidence="6">
    <location>
        <begin position="1975"/>
        <end position="2004"/>
    </location>
</feature>
<sequence>MTDVLRASVSSQQQPVKVVKAYGSGCDIVILASDFECVQIIPGAKHGNIQVSCVECSNQHGRVAASYGNAVCIFEPLGINSHKRNSQLKCQWLKTGQFFLSSVTYNLAWDPQDNRLLTATDAIQLWAPPGSDILEEEEEVDNKIPPVLNDWKCIWQCKTSVSVHLMEWSPDGEYFATAGKDDCLLKVWYPMTGWKSSIIPQDHHEVKRRQASTQFSFVYLAHPRAVTGFSWRKTSKYMPRGSVCNVLLTSCHDGVCRLWAETLLPEDCLLGEQICETTTSSITSNLSHAGKHKDRIQHALETIHHLKNLRKGQRRSSVLVTHTELMPDKTATHEVQRHISHHANALCHFHIAASINPATDIPNVLVGTAFNIDDVNGGFVVHWLNNKEFHFTSSAEIFMHQLRKLSEKQLEHESDDANREDEEGSQEERERGLHMRLDHELSLDRESEAGTGSSEHEDGEREGSPRTHPGHSIAVPLPTVLLDRKIETLLTEWNKNPDMLFTIHPVDGTFLVWHVKYLDEYNPGIFRQVQVSFSSRIPVAFPSGDANSLSKNIMMYACVNATKDSYHTSSHQELMSVDSSHGSQPHSRLHSTDMNILAPTVMMVSKHIDGSLNQWAVTFADKSAFTTVLTVSHKFRYCGHRFHLNDLACHSVLPLLLTSSHHNALLTPESDCQWDSDSKVNRLIDPVKHTKESLKQPLRNAATRTFHDPNAIYSELILWRVDPIGPLSYTGGVSELARINSLHTSAFSNVAWLPTLIPSYCLGTYCNSASACFVASDGKNLRLYQAVVDARKLLDELSDPEASKLIGEVFNIVSQQSTARPGCIIELDAITDQCGSNTQLLHVFQEDFIIGYKPHKDDTEKKKKETEIFFQPSQGYRPPPFSEKFFLVVIEKDSNNNSVLHMWHLHLKSVQACLAKVTEGISTDNLLSVPGQKKVDSSPETSPSVSSMPHSLSIANLQTASKLILSSRLVYSQPLDLPEAVEVIRATPSAGHLSSSSIYPVCLAPYLVVTTCSDNKVRFWKCCMETNTLCSISDEKETYHWRRWPLMNDEGEDNSSTVSIVGRPVAVSCSYTGRLAVAYKQPVHHNGFISKEFSMHVCIFECESTGGSEWVLEQTIHLDDLVKVGSVLDSRVSVDSNLFVYSKSDAFLSKDRYLIPNIKHLVHLDWVSKEDGSHILTVGVGANIFMYGRLSGIVTDQTNSKDGGVAVITLPLGGSIKQGVRSRWVLLRSIDLVSSVDGTPSLPVSLSWVRDGILVVGMDCEMHVYAQWKHSVKFGDIEADSPVEETVIQDHSTFKSTMLPRKSIVEGATITDDVFGSPTVVQDGGLFEAAHALSPTLPQYHPTQLLELMDLGKVRRAKAILSHLVKCIAGEVAIVRDPDAGEGTKRHLSRTISVSGSTAKDTVTIGKDGARDYTEIDSIPPLPLHALLAADQDTSYRISEESTKKPQSYEAHIESQPGDQYSELFQVQEITTDDIDLEPEKRENKSKVINLSQYGPAYFGQEHARVLSSHLMHSSLPGLTRLEQMFLVALADTVATTSTELDENRDKYSGRDTLDECGLRYLLAMRLHTCLLTSLPPLYRAQLLHQGVSTCHFAWAFHSEAEEELINMIPAIQRGDPQWSELRAMGIGWWVRNVNTLRRCIEKVAKASFQRNNDALDAALFYLSMKKKAVVWGLFRSQHDEKMTTFFSHNFNEDRWRKAALKNAFSLLGKQRFEQSAAFFLLAGSLKDAIEVCLEKMEDIQLAMVIARLFESEFETSSTYISILNQKILGREKDGSEFNCKRLHADPFLRSLAYWVMKDYTRALDTLLEQTPKEDDEQQVIIKSCNPVVFSFYNYLRTHPLLIRRNLASPEGTLATLGLKTEKNIADKINLIERKLFFTTANAHFKVGCPVLALEVLSKIPKVTKMSSLTAKKDPLDFTSERMENGPSKSGALNDGSGSSGAAWSAKASSQFDWSQPIVTVDEEPLQLDWGEDHDSALEEDDTGGLVMKSTDVKKDGQDHKASDHSALLTPQEEDCVLGDSEVDVIAEQLKFRACLKILMTELRTLATGYEVDGGKLRFQLYNWLEKEIAALHEICNHESVIKEYSSKTYSKVESELLDHEEMVDKPDIGSYERHQIERRRLQAKREHAERRKLWLQKNQDLLRVFLSYCSLHGAQGGGLASVRMELKFLLQESQQETTVKQLQSPLPLPTTLPLLSASIASTKTVIANPVLYLNNHIHDILYTIVQMKTPPHPNVEDMKVHTLHSLAASLSASIYQALCDSHSYSQTEGNQFTGMAYQGLLLSDRRRLRTESIEEHATPNSAPAQWPGVSSLINLLSSAQDEDQPKLNVLLCEAVVAVYLSLLIHALATNSSNELFRLAAHPLNNRMWAAVFGGGVKLVVKPRRQSESIAAPPVPSEDIDKHRRRFNMRMLVPGRPVKDATPPPVPAERPSYKEKFISPELSMWDYFIAKPFLPLSDSGVIYDSDESVHSDDEEDDAFFSDTQIQEHQDPNSYSWALLHLTMVKLALHNIKNFFPIAGLEFSALLMGSLLPKTSRDASALPVKRLWHFLVKQEVLQETFIRYIFTKKRKQSESVEEHVEHVKHNYVAEECPIKVEADLGYPGGKAKVIHKESDMIMAFSINKANSNEIVLASTHDVQELDVTSLLACQSYIWIGEEYDRESKSSDDIDYRGSTTTLYQPGAASHSTSQVHPPPSLPWLGSGQTSTGATVLMKRNLHNVKRMTSHPVHQYYLTGAQDGSVRMFEWTRPQQLVCFRQAGNARVTRLYFNSQGNKCGVADGEGFLSIWQVNQTASNPKPYMSWQCHSKATSDFAFITSSSLVATSGQSNDNRNVCFWDTLISPGNSLIHGFTCHDHGATVLQYAPKQQLLISGGRKGYICIFDIRQRQLLHTFQAHDSAIKALALDPCEEYFTTGSAEGNIKVWRLTGHGLIHSFKNEHAKQSIFRNIGAGVMQIDISQDNRLFSCGADGTLKTRVLPSAFNIPNRILDIL</sequence>
<keyword evidence="2 4" id="KW-0853">WD repeat</keyword>
<feature type="compositionally biased region" description="Basic and acidic residues" evidence="6">
    <location>
        <begin position="426"/>
        <end position="465"/>
    </location>
</feature>
<gene>
    <name evidence="8" type="ORF">H671_4g12157</name>
</gene>
<keyword evidence="1" id="KW-0597">Phosphoprotein</keyword>
<dbReference type="EMBL" id="KE674930">
    <property type="protein sequence ID" value="ERE76035.1"/>
    <property type="molecule type" value="Genomic_DNA"/>
</dbReference>
<feature type="compositionally biased region" description="Low complexity" evidence="6">
    <location>
        <begin position="938"/>
        <end position="949"/>
    </location>
</feature>
<dbReference type="Gene3D" id="2.130.10.10">
    <property type="entry name" value="YVTN repeat-like/Quinoprotein amine dehydrogenase"/>
    <property type="match status" value="3"/>
</dbReference>
<dbReference type="GO" id="GO:0007035">
    <property type="term" value="P:vacuolar acidification"/>
    <property type="evidence" value="ECO:0007669"/>
    <property type="project" value="TreeGrafter"/>
</dbReference>
<dbReference type="SMART" id="SM00320">
    <property type="entry name" value="WD40"/>
    <property type="match status" value="12"/>
</dbReference>